<keyword evidence="9 13" id="KW-0067">ATP-binding</keyword>
<dbReference type="GO" id="GO:1990817">
    <property type="term" value="F:poly(A) RNA polymerase activity"/>
    <property type="evidence" value="ECO:0007669"/>
    <property type="project" value="UniProtKB-EC"/>
</dbReference>
<comment type="catalytic activity">
    <reaction evidence="12">
        <text>RNA(n) + ATP = RNA(n)-3'-adenine ribonucleotide + diphosphate</text>
        <dbReference type="Rhea" id="RHEA:11332"/>
        <dbReference type="Rhea" id="RHEA-COMP:14527"/>
        <dbReference type="Rhea" id="RHEA-COMP:17347"/>
        <dbReference type="ChEBI" id="CHEBI:30616"/>
        <dbReference type="ChEBI" id="CHEBI:33019"/>
        <dbReference type="ChEBI" id="CHEBI:140395"/>
        <dbReference type="ChEBI" id="CHEBI:173115"/>
        <dbReference type="EC" id="2.7.7.19"/>
    </reaction>
</comment>
<evidence type="ECO:0000256" key="11">
    <source>
        <dbReference type="ARBA" id="ARBA00023242"/>
    </source>
</evidence>
<dbReference type="Gene3D" id="3.30.70.590">
    <property type="entry name" value="Poly(A) polymerase predicted RNA binding domain"/>
    <property type="match status" value="1"/>
</dbReference>
<name>A0A482VJG3_ASBVE</name>
<gene>
    <name evidence="19" type="ORF">BDFB_010554</name>
</gene>
<dbReference type="SUPFAM" id="SSF55003">
    <property type="entry name" value="PAP/Archaeal CCA-adding enzyme, C-terminal domain"/>
    <property type="match status" value="1"/>
</dbReference>
<dbReference type="OrthoDB" id="412748at2759"/>
<dbReference type="GO" id="GO:0006397">
    <property type="term" value="P:mRNA processing"/>
    <property type="evidence" value="ECO:0007669"/>
    <property type="project" value="UniProtKB-KW"/>
</dbReference>
<keyword evidence="5" id="KW-0507">mRNA processing</keyword>
<feature type="domain" description="Poly(A) polymerase RNA-binding" evidence="16">
    <location>
        <begin position="370"/>
        <end position="416"/>
    </location>
</feature>
<dbReference type="InterPro" id="IPR043519">
    <property type="entry name" value="NT_sf"/>
</dbReference>
<feature type="binding site" evidence="13">
    <location>
        <begin position="116"/>
        <end position="118"/>
    </location>
    <ligand>
        <name>ATP</name>
        <dbReference type="ChEBI" id="CHEBI:30616"/>
    </ligand>
</feature>
<feature type="binding site" evidence="14">
    <location>
        <position position="118"/>
    </location>
    <ligand>
        <name>Mg(2+)</name>
        <dbReference type="ChEBI" id="CHEBI:18420"/>
        <label>2</label>
        <note>catalytic</note>
    </ligand>
</feature>
<dbReference type="PANTHER" id="PTHR10682">
    <property type="entry name" value="POLY A POLYMERASE"/>
    <property type="match status" value="1"/>
</dbReference>
<dbReference type="PIRSF" id="PIRSF018425">
    <property type="entry name" value="PolyA_polymerase"/>
    <property type="match status" value="1"/>
</dbReference>
<evidence type="ECO:0000256" key="9">
    <source>
        <dbReference type="ARBA" id="ARBA00022840"/>
    </source>
</evidence>
<dbReference type="Pfam" id="PF04926">
    <property type="entry name" value="PAP_RNA-bind"/>
    <property type="match status" value="1"/>
</dbReference>
<dbReference type="SUPFAM" id="SSF81631">
    <property type="entry name" value="PAP/OAS1 substrate-binding domain"/>
    <property type="match status" value="1"/>
</dbReference>
<proteinExistence type="inferred from homology"/>
<keyword evidence="7 14" id="KW-0479">Metal-binding</keyword>
<dbReference type="GO" id="GO:0005634">
    <property type="term" value="C:nucleus"/>
    <property type="evidence" value="ECO:0007669"/>
    <property type="project" value="UniProtKB-SubCell"/>
</dbReference>
<feature type="binding site" evidence="14">
    <location>
        <position position="170"/>
    </location>
    <ligand>
        <name>Mg(2+)</name>
        <dbReference type="ChEBI" id="CHEBI:18420"/>
        <label>2</label>
        <note>catalytic</note>
    </ligand>
</feature>
<dbReference type="InterPro" id="IPR048840">
    <property type="entry name" value="PolA_pol_NTPase"/>
</dbReference>
<evidence type="ECO:0000256" key="12">
    <source>
        <dbReference type="ARBA" id="ARBA00048830"/>
    </source>
</evidence>
<dbReference type="FunFam" id="3.30.460.10:FF:000002">
    <property type="entry name" value="Poly(A) polymerase alpha, putative"/>
    <property type="match status" value="1"/>
</dbReference>
<dbReference type="Pfam" id="PF04928">
    <property type="entry name" value="PAP_central"/>
    <property type="match status" value="1"/>
</dbReference>
<comment type="caution">
    <text evidence="19">The sequence shown here is derived from an EMBL/GenBank/DDBJ whole genome shotgun (WGS) entry which is preliminary data.</text>
</comment>
<dbReference type="EMBL" id="QDEB01094954">
    <property type="protein sequence ID" value="RZC32736.1"/>
    <property type="molecule type" value="Genomic_DNA"/>
</dbReference>
<comment type="subcellular location">
    <subcellularLocation>
        <location evidence="2">Nucleus</location>
    </subcellularLocation>
</comment>
<feature type="region of interest" description="Disordered" evidence="15">
    <location>
        <begin position="1"/>
        <end position="21"/>
    </location>
</feature>
<dbReference type="CDD" id="cd05402">
    <property type="entry name" value="NT_PAP_TUTase"/>
    <property type="match status" value="1"/>
</dbReference>
<protein>
    <recommendedName>
        <fullName evidence="4">polynucleotide adenylyltransferase</fullName>
        <ecNumber evidence="4">2.7.7.19</ecNumber>
    </recommendedName>
</protein>
<evidence type="ECO:0000256" key="8">
    <source>
        <dbReference type="ARBA" id="ARBA00022741"/>
    </source>
</evidence>
<evidence type="ECO:0000313" key="19">
    <source>
        <dbReference type="EMBL" id="RZC32736.1"/>
    </source>
</evidence>
<evidence type="ECO:0000256" key="2">
    <source>
        <dbReference type="ARBA" id="ARBA00004123"/>
    </source>
</evidence>
<evidence type="ECO:0000256" key="10">
    <source>
        <dbReference type="ARBA" id="ARBA00022842"/>
    </source>
</evidence>
<feature type="binding site" evidence="13">
    <location>
        <begin position="249"/>
        <end position="250"/>
    </location>
    <ligand>
        <name>ATP</name>
        <dbReference type="ChEBI" id="CHEBI:30616"/>
    </ligand>
</feature>
<dbReference type="PANTHER" id="PTHR10682:SF10">
    <property type="entry name" value="POLYNUCLEOTIDE ADENYLYLTRANSFERASE"/>
    <property type="match status" value="1"/>
</dbReference>
<dbReference type="AlphaFoldDB" id="A0A482VJG3"/>
<organism evidence="19 20">
    <name type="scientific">Asbolus verrucosus</name>
    <name type="common">Desert ironclad beetle</name>
    <dbReference type="NCBI Taxonomy" id="1661398"/>
    <lineage>
        <taxon>Eukaryota</taxon>
        <taxon>Metazoa</taxon>
        <taxon>Ecdysozoa</taxon>
        <taxon>Arthropoda</taxon>
        <taxon>Hexapoda</taxon>
        <taxon>Insecta</taxon>
        <taxon>Pterygota</taxon>
        <taxon>Neoptera</taxon>
        <taxon>Endopterygota</taxon>
        <taxon>Coleoptera</taxon>
        <taxon>Polyphaga</taxon>
        <taxon>Cucujiformia</taxon>
        <taxon>Tenebrionidae</taxon>
        <taxon>Pimeliinae</taxon>
        <taxon>Asbolus</taxon>
    </lineage>
</organism>
<dbReference type="STRING" id="1661398.A0A482VJG3"/>
<dbReference type="Gene3D" id="3.30.460.10">
    <property type="entry name" value="Beta Polymerase, domain 2"/>
    <property type="match status" value="1"/>
</dbReference>
<comment type="cofactor">
    <cofactor evidence="14">
        <name>Mg(2+)</name>
        <dbReference type="ChEBI" id="CHEBI:18420"/>
    </cofactor>
    <text evidence="14">Binds 2 magnesium ions. Also active with manganese.</text>
</comment>
<keyword evidence="20" id="KW-1185">Reference proteome</keyword>
<feature type="domain" description="Poly(A) polymerase nucleotidyltransferase" evidence="18">
    <location>
        <begin position="27"/>
        <end position="217"/>
    </location>
</feature>
<feature type="binding site" evidence="13">
    <location>
        <position position="231"/>
    </location>
    <ligand>
        <name>ATP</name>
        <dbReference type="ChEBI" id="CHEBI:30616"/>
    </ligand>
</feature>
<evidence type="ECO:0000256" key="7">
    <source>
        <dbReference type="ARBA" id="ARBA00022723"/>
    </source>
</evidence>
<dbReference type="Gene3D" id="1.10.1410.10">
    <property type="match status" value="1"/>
</dbReference>
<dbReference type="Pfam" id="PF20750">
    <property type="entry name" value="PAP_NTPase"/>
    <property type="match status" value="1"/>
</dbReference>
<comment type="similarity">
    <text evidence="3">Belongs to the poly(A) polymerase family.</text>
</comment>
<feature type="binding site" evidence="13">
    <location>
        <position position="170"/>
    </location>
    <ligand>
        <name>ATP</name>
        <dbReference type="ChEBI" id="CHEBI:30616"/>
    </ligand>
</feature>
<comment type="cofactor">
    <cofactor evidence="1">
        <name>Mn(2+)</name>
        <dbReference type="ChEBI" id="CHEBI:29035"/>
    </cofactor>
</comment>
<keyword evidence="6" id="KW-0808">Transferase</keyword>
<dbReference type="GO" id="GO:0046872">
    <property type="term" value="F:metal ion binding"/>
    <property type="evidence" value="ECO:0007669"/>
    <property type="project" value="UniProtKB-KW"/>
</dbReference>
<evidence type="ECO:0000256" key="5">
    <source>
        <dbReference type="ARBA" id="ARBA00022664"/>
    </source>
</evidence>
<evidence type="ECO:0000256" key="14">
    <source>
        <dbReference type="PIRSR" id="PIRSR018425-2"/>
    </source>
</evidence>
<evidence type="ECO:0000256" key="6">
    <source>
        <dbReference type="ARBA" id="ARBA00022679"/>
    </source>
</evidence>
<keyword evidence="10 14" id="KW-0460">Magnesium</keyword>
<evidence type="ECO:0000259" key="18">
    <source>
        <dbReference type="Pfam" id="PF20750"/>
    </source>
</evidence>
<evidence type="ECO:0000256" key="4">
    <source>
        <dbReference type="ARBA" id="ARBA00012388"/>
    </source>
</evidence>
<dbReference type="FunFam" id="1.10.1410.10:FF:000001">
    <property type="entry name" value="Putative poly(A) polymerase gamma"/>
    <property type="match status" value="1"/>
</dbReference>
<dbReference type="GO" id="GO:0031123">
    <property type="term" value="P:RNA 3'-end processing"/>
    <property type="evidence" value="ECO:0007669"/>
    <property type="project" value="InterPro"/>
</dbReference>
<evidence type="ECO:0000256" key="15">
    <source>
        <dbReference type="SAM" id="MobiDB-lite"/>
    </source>
</evidence>
<keyword evidence="11" id="KW-0539">Nucleus</keyword>
<evidence type="ECO:0000259" key="16">
    <source>
        <dbReference type="Pfam" id="PF04926"/>
    </source>
</evidence>
<feature type="compositionally biased region" description="Polar residues" evidence="15">
    <location>
        <begin position="10"/>
        <end position="21"/>
    </location>
</feature>
<feature type="binding site" evidence="14">
    <location>
        <position position="118"/>
    </location>
    <ligand>
        <name>Mg(2+)</name>
        <dbReference type="ChEBI" id="CHEBI:18420"/>
        <label>1</label>
        <note>catalytic</note>
    </ligand>
</feature>
<feature type="binding site" evidence="13">
    <location>
        <begin position="103"/>
        <end position="105"/>
    </location>
    <ligand>
        <name>ATP</name>
        <dbReference type="ChEBI" id="CHEBI:30616"/>
    </ligand>
</feature>
<dbReference type="EC" id="2.7.7.19" evidence="4"/>
<accession>A0A482VJG3</accession>
<keyword evidence="8 13" id="KW-0547">Nucleotide-binding</keyword>
<dbReference type="GO" id="GO:0005524">
    <property type="term" value="F:ATP binding"/>
    <property type="evidence" value="ECO:0007669"/>
    <property type="project" value="UniProtKB-KW"/>
</dbReference>
<evidence type="ECO:0000256" key="13">
    <source>
        <dbReference type="PIRSR" id="PIRSR018425-1"/>
    </source>
</evidence>
<dbReference type="InterPro" id="IPR011068">
    <property type="entry name" value="NuclTrfase_I-like_C"/>
</dbReference>
<evidence type="ECO:0000259" key="17">
    <source>
        <dbReference type="Pfam" id="PF04928"/>
    </source>
</evidence>
<dbReference type="InterPro" id="IPR007012">
    <property type="entry name" value="PolA_pol_cen_dom"/>
</dbReference>
<evidence type="ECO:0000256" key="3">
    <source>
        <dbReference type="ARBA" id="ARBA00010912"/>
    </source>
</evidence>
<dbReference type="InterPro" id="IPR014492">
    <property type="entry name" value="PolyA_polymerase"/>
</dbReference>
<dbReference type="Proteomes" id="UP000292052">
    <property type="component" value="Unassembled WGS sequence"/>
</dbReference>
<dbReference type="SUPFAM" id="SSF81301">
    <property type="entry name" value="Nucleotidyltransferase"/>
    <property type="match status" value="1"/>
</dbReference>
<evidence type="ECO:0000313" key="20">
    <source>
        <dbReference type="Proteomes" id="UP000292052"/>
    </source>
</evidence>
<feature type="domain" description="Poly(A) polymerase central" evidence="17">
    <location>
        <begin position="222"/>
        <end position="366"/>
    </location>
</feature>
<dbReference type="InterPro" id="IPR007010">
    <property type="entry name" value="PolA_pol_RNA-bd_dom"/>
</dbReference>
<feature type="non-terminal residue" evidence="19">
    <location>
        <position position="517"/>
    </location>
</feature>
<evidence type="ECO:0000256" key="1">
    <source>
        <dbReference type="ARBA" id="ARBA00001936"/>
    </source>
</evidence>
<sequence length="517" mass="59615">MWSSHRACNGTRNNEENTSQKNHGMITVISRAFPKPLDILKTTDLKDALKRFDVFESKEELNHQMDILNKLNSLIKQWIKQVSIFRNMPELVAENVGAKLYIFGSRKLGVHNKGADIDALCVAPRHIYRIDFFTSFCELLKRQPEVTDLRAVEQAFVPVIRMNFNGIDVDMLFARLLLEQIPDSLNLQDDFLLKNLDRKCVRSLNGCRVTDEIVRLVPNVDNFRLALRTIKLWAKRRGIYSNALGYLGGVSWAILVARTCQLYPNAAAATLVHRFFFVLSQWKWPRPILLKELSKVNLGFTVWDPRVNRRDRYHLMPIITPVYPQQNSTFNVTNSAREIMTEEFKLGFQITSDIILKNQTWDKLFEPPLFFTKYGHFIVLLASAQSAEEHRQWCGLVESNLEQKHFIILAHINPGGLTSWCHSVNQIHIAPCVAEIQNPSVDLTHDINSFTETVRKYAMVINMLKEGMKFEARYVRGKQLNQYISPGLLKQKITRSVESHTTEQNVESDYGIIPVDE</sequence>
<dbReference type="GO" id="GO:0003723">
    <property type="term" value="F:RNA binding"/>
    <property type="evidence" value="ECO:0007669"/>
    <property type="project" value="InterPro"/>
</dbReference>
<feature type="binding site" evidence="14">
    <location>
        <position position="116"/>
    </location>
    <ligand>
        <name>Mg(2+)</name>
        <dbReference type="ChEBI" id="CHEBI:18420"/>
        <label>2</label>
        <note>catalytic</note>
    </ligand>
</feature>
<feature type="binding site" evidence="13">
    <location>
        <position position="240"/>
    </location>
    <ligand>
        <name>ATP</name>
        <dbReference type="ChEBI" id="CHEBI:30616"/>
    </ligand>
</feature>
<reference evidence="19 20" key="1">
    <citation type="submission" date="2017-03" db="EMBL/GenBank/DDBJ databases">
        <title>Genome of the blue death feigning beetle - Asbolus verrucosus.</title>
        <authorList>
            <person name="Rider S.D."/>
        </authorList>
    </citation>
    <scope>NUCLEOTIDE SEQUENCE [LARGE SCALE GENOMIC DNA]</scope>
    <source>
        <strain evidence="19">Butters</strain>
        <tissue evidence="19">Head and leg muscle</tissue>
    </source>
</reference>
<feature type="binding site" evidence="14">
    <location>
        <position position="116"/>
    </location>
    <ligand>
        <name>Mg(2+)</name>
        <dbReference type="ChEBI" id="CHEBI:18420"/>
        <label>1</label>
        <note>catalytic</note>
    </ligand>
</feature>